<keyword evidence="5 9" id="KW-0238">DNA-binding</keyword>
<dbReference type="PANTHER" id="PTHR48111:SF2">
    <property type="entry name" value="RESPONSE REGULATOR SAER"/>
    <property type="match status" value="1"/>
</dbReference>
<feature type="DNA-binding region" description="OmpR/PhoB-type" evidence="9">
    <location>
        <begin position="126"/>
        <end position="225"/>
    </location>
</feature>
<dbReference type="InterPro" id="IPR001789">
    <property type="entry name" value="Sig_transdc_resp-reg_receiver"/>
</dbReference>
<dbReference type="EMBL" id="NOJY02000019">
    <property type="protein sequence ID" value="RDY26832.1"/>
    <property type="molecule type" value="Genomic_DNA"/>
</dbReference>
<dbReference type="Gene3D" id="6.10.250.690">
    <property type="match status" value="1"/>
</dbReference>
<dbReference type="InterPro" id="IPR036388">
    <property type="entry name" value="WH-like_DNA-bd_sf"/>
</dbReference>
<dbReference type="CDD" id="cd17574">
    <property type="entry name" value="REC_OmpR"/>
    <property type="match status" value="1"/>
</dbReference>
<evidence type="ECO:0000256" key="6">
    <source>
        <dbReference type="ARBA" id="ARBA00023163"/>
    </source>
</evidence>
<dbReference type="Pfam" id="PF00486">
    <property type="entry name" value="Trans_reg_C"/>
    <property type="match status" value="1"/>
</dbReference>
<evidence type="ECO:0000259" key="10">
    <source>
        <dbReference type="PROSITE" id="PS50110"/>
    </source>
</evidence>
<feature type="domain" description="OmpR/PhoB-type" evidence="11">
    <location>
        <begin position="126"/>
        <end position="225"/>
    </location>
</feature>
<proteinExistence type="predicted"/>
<dbReference type="PANTHER" id="PTHR48111">
    <property type="entry name" value="REGULATOR OF RPOS"/>
    <property type="match status" value="1"/>
</dbReference>
<dbReference type="AlphaFoldDB" id="A0A371J1Z3"/>
<dbReference type="RefSeq" id="WP_094366756.1">
    <property type="nucleotide sequence ID" value="NZ_NOJY02000019.1"/>
</dbReference>
<dbReference type="GO" id="GO:0000976">
    <property type="term" value="F:transcription cis-regulatory region binding"/>
    <property type="evidence" value="ECO:0007669"/>
    <property type="project" value="TreeGrafter"/>
</dbReference>
<dbReference type="InterPro" id="IPR039420">
    <property type="entry name" value="WalR-like"/>
</dbReference>
<comment type="function">
    <text evidence="7">May play the central regulatory role in sporulation. It may be an element of the effector pathway responsible for the activation of sporulation genes in response to nutritional stress. Spo0A may act in concert with spo0H (a sigma factor) to control the expression of some genes that are critical to the sporulation process.</text>
</comment>
<dbReference type="Proteomes" id="UP000215694">
    <property type="component" value="Unassembled WGS sequence"/>
</dbReference>
<feature type="domain" description="Response regulatory" evidence="10">
    <location>
        <begin position="3"/>
        <end position="115"/>
    </location>
</feature>
<feature type="modified residue" description="4-aspartylphosphate" evidence="8">
    <location>
        <position position="51"/>
    </location>
</feature>
<protein>
    <recommendedName>
        <fullName evidence="1">Stage 0 sporulation protein A homolog</fullName>
    </recommendedName>
</protein>
<evidence type="ECO:0000256" key="1">
    <source>
        <dbReference type="ARBA" id="ARBA00018672"/>
    </source>
</evidence>
<dbReference type="CDD" id="cd00383">
    <property type="entry name" value="trans_reg_C"/>
    <property type="match status" value="1"/>
</dbReference>
<evidence type="ECO:0000256" key="2">
    <source>
        <dbReference type="ARBA" id="ARBA00022553"/>
    </source>
</evidence>
<gene>
    <name evidence="12" type="ORF">CHL78_011570</name>
</gene>
<evidence type="ECO:0000256" key="5">
    <source>
        <dbReference type="ARBA" id="ARBA00023125"/>
    </source>
</evidence>
<dbReference type="SUPFAM" id="SSF52172">
    <property type="entry name" value="CheY-like"/>
    <property type="match status" value="1"/>
</dbReference>
<keyword evidence="4" id="KW-0805">Transcription regulation</keyword>
<dbReference type="Gene3D" id="1.10.10.10">
    <property type="entry name" value="Winged helix-like DNA-binding domain superfamily/Winged helix DNA-binding domain"/>
    <property type="match status" value="1"/>
</dbReference>
<dbReference type="PROSITE" id="PS50110">
    <property type="entry name" value="RESPONSE_REGULATORY"/>
    <property type="match status" value="1"/>
</dbReference>
<organism evidence="12 13">
    <name type="scientific">Romboutsia weinsteinii</name>
    <dbReference type="NCBI Taxonomy" id="2020949"/>
    <lineage>
        <taxon>Bacteria</taxon>
        <taxon>Bacillati</taxon>
        <taxon>Bacillota</taxon>
        <taxon>Clostridia</taxon>
        <taxon>Peptostreptococcales</taxon>
        <taxon>Peptostreptococcaceae</taxon>
        <taxon>Romboutsia</taxon>
    </lineage>
</organism>
<dbReference type="Pfam" id="PF00072">
    <property type="entry name" value="Response_reg"/>
    <property type="match status" value="1"/>
</dbReference>
<accession>A0A371J1Z3</accession>
<dbReference type="SMART" id="SM00448">
    <property type="entry name" value="REC"/>
    <property type="match status" value="1"/>
</dbReference>
<comment type="caution">
    <text evidence="12">The sequence shown here is derived from an EMBL/GenBank/DDBJ whole genome shotgun (WGS) entry which is preliminary data.</text>
</comment>
<sequence>MEKVLIIDDDEEILSLLEDVFIDEGFLTYTAKSADKALDLINNSPSIILLDVMMPGKNGFELCKEIREIVSCPIIFITAKVEENDIVKGLALGGDDYITKPFSVREIRARVRAHLRRDKRDKENENKFLIFKNLKIDLNAREVYYFDEIIKLTKREFDIMELLVLNKGQVFSKDRIYEKIWGYDAEGDSSTVAEHVKKLRSKFQYINKNFSFISTVWGVGYKWNNNEEGVKE</sequence>
<dbReference type="InterPro" id="IPR001867">
    <property type="entry name" value="OmpR/PhoB-type_DNA-bd"/>
</dbReference>
<name>A0A371J1Z3_9FIRM</name>
<dbReference type="GO" id="GO:0032993">
    <property type="term" value="C:protein-DNA complex"/>
    <property type="evidence" value="ECO:0007669"/>
    <property type="project" value="TreeGrafter"/>
</dbReference>
<dbReference type="InterPro" id="IPR011006">
    <property type="entry name" value="CheY-like_superfamily"/>
</dbReference>
<dbReference type="FunFam" id="1.10.10.10:FF:000018">
    <property type="entry name" value="DNA-binding response regulator ResD"/>
    <property type="match status" value="1"/>
</dbReference>
<dbReference type="GO" id="GO:0006355">
    <property type="term" value="P:regulation of DNA-templated transcription"/>
    <property type="evidence" value="ECO:0007669"/>
    <property type="project" value="InterPro"/>
</dbReference>
<evidence type="ECO:0000256" key="9">
    <source>
        <dbReference type="PROSITE-ProRule" id="PRU01091"/>
    </source>
</evidence>
<keyword evidence="13" id="KW-1185">Reference proteome</keyword>
<dbReference type="OrthoDB" id="9790442at2"/>
<evidence type="ECO:0000313" key="12">
    <source>
        <dbReference type="EMBL" id="RDY26832.1"/>
    </source>
</evidence>
<keyword evidence="2 8" id="KW-0597">Phosphoprotein</keyword>
<reference evidence="12 13" key="1">
    <citation type="journal article" date="2017" name="Genome Announc.">
        <title>Draft Genome Sequence of Romboutsia weinsteinii sp. nov. Strain CCRI-19649(T) Isolated from Surface Water.</title>
        <authorList>
            <person name="Maheux A.F."/>
            <person name="Boudreau D.K."/>
            <person name="Berube E."/>
            <person name="Boissinot M."/>
            <person name="Cantin P."/>
            <person name="Raymond F."/>
            <person name="Corbeil J."/>
            <person name="Omar R.F."/>
            <person name="Bergeron M.G."/>
        </authorList>
    </citation>
    <scope>NUCLEOTIDE SEQUENCE [LARGE SCALE GENOMIC DNA]</scope>
    <source>
        <strain evidence="12 13">CCRI-19649</strain>
    </source>
</reference>
<evidence type="ECO:0000256" key="3">
    <source>
        <dbReference type="ARBA" id="ARBA00023012"/>
    </source>
</evidence>
<dbReference type="SMART" id="SM00862">
    <property type="entry name" value="Trans_reg_C"/>
    <property type="match status" value="1"/>
</dbReference>
<dbReference type="GO" id="GO:0000156">
    <property type="term" value="F:phosphorelay response regulator activity"/>
    <property type="evidence" value="ECO:0007669"/>
    <property type="project" value="TreeGrafter"/>
</dbReference>
<evidence type="ECO:0000256" key="8">
    <source>
        <dbReference type="PROSITE-ProRule" id="PRU00169"/>
    </source>
</evidence>
<evidence type="ECO:0000256" key="4">
    <source>
        <dbReference type="ARBA" id="ARBA00023015"/>
    </source>
</evidence>
<dbReference type="Gene3D" id="3.40.50.2300">
    <property type="match status" value="1"/>
</dbReference>
<evidence type="ECO:0000256" key="7">
    <source>
        <dbReference type="ARBA" id="ARBA00024867"/>
    </source>
</evidence>
<keyword evidence="3" id="KW-0902">Two-component regulatory system</keyword>
<evidence type="ECO:0000313" key="13">
    <source>
        <dbReference type="Proteomes" id="UP000215694"/>
    </source>
</evidence>
<dbReference type="PROSITE" id="PS51755">
    <property type="entry name" value="OMPR_PHOB"/>
    <property type="match status" value="1"/>
</dbReference>
<evidence type="ECO:0000259" key="11">
    <source>
        <dbReference type="PROSITE" id="PS51755"/>
    </source>
</evidence>
<dbReference type="GO" id="GO:0005829">
    <property type="term" value="C:cytosol"/>
    <property type="evidence" value="ECO:0007669"/>
    <property type="project" value="TreeGrafter"/>
</dbReference>
<keyword evidence="6" id="KW-0804">Transcription</keyword>